<proteinExistence type="predicted"/>
<evidence type="ECO:0000313" key="2">
    <source>
        <dbReference type="Proteomes" id="UP000248340"/>
    </source>
</evidence>
<dbReference type="AlphaFoldDB" id="A0A319CNA6"/>
<accession>A0A319CNA6</accession>
<gene>
    <name evidence="1" type="ORF">BO82DRAFT_350399</name>
</gene>
<protein>
    <recommendedName>
        <fullName evidence="3">YCII-related domain-containing protein</fullName>
    </recommendedName>
</protein>
<organism evidence="1 2">
    <name type="scientific">Aspergillus uvarum CBS 121591</name>
    <dbReference type="NCBI Taxonomy" id="1448315"/>
    <lineage>
        <taxon>Eukaryota</taxon>
        <taxon>Fungi</taxon>
        <taxon>Dikarya</taxon>
        <taxon>Ascomycota</taxon>
        <taxon>Pezizomycotina</taxon>
        <taxon>Eurotiomycetes</taxon>
        <taxon>Eurotiomycetidae</taxon>
        <taxon>Eurotiales</taxon>
        <taxon>Aspergillaceae</taxon>
        <taxon>Aspergillus</taxon>
        <taxon>Aspergillus subgen. Circumdati</taxon>
    </lineage>
</organism>
<dbReference type="GeneID" id="37136886"/>
<dbReference type="RefSeq" id="XP_025496290.1">
    <property type="nucleotide sequence ID" value="XM_025634145.1"/>
</dbReference>
<dbReference type="OrthoDB" id="4369758at2759"/>
<evidence type="ECO:0000313" key="1">
    <source>
        <dbReference type="EMBL" id="PYH86090.1"/>
    </source>
</evidence>
<dbReference type="EMBL" id="KZ821677">
    <property type="protein sequence ID" value="PYH86090.1"/>
    <property type="molecule type" value="Genomic_DNA"/>
</dbReference>
<keyword evidence="2" id="KW-1185">Reference proteome</keyword>
<dbReference type="VEuPathDB" id="FungiDB:BO82DRAFT_350399"/>
<evidence type="ECO:0008006" key="3">
    <source>
        <dbReference type="Google" id="ProtNLM"/>
    </source>
</evidence>
<name>A0A319CNA6_9EURO</name>
<dbReference type="STRING" id="1448315.A0A319CNA6"/>
<reference evidence="1 2" key="1">
    <citation type="submission" date="2016-12" db="EMBL/GenBank/DDBJ databases">
        <title>The genomes of Aspergillus section Nigri reveals drivers in fungal speciation.</title>
        <authorList>
            <consortium name="DOE Joint Genome Institute"/>
            <person name="Vesth T.C."/>
            <person name="Nybo J."/>
            <person name="Theobald S."/>
            <person name="Brandl J."/>
            <person name="Frisvad J.C."/>
            <person name="Nielsen K.F."/>
            <person name="Lyhne E.K."/>
            <person name="Kogle M.E."/>
            <person name="Kuo A."/>
            <person name="Riley R."/>
            <person name="Clum A."/>
            <person name="Nolan M."/>
            <person name="Lipzen A."/>
            <person name="Salamov A."/>
            <person name="Henrissat B."/>
            <person name="Wiebenga A."/>
            <person name="De Vries R.P."/>
            <person name="Grigoriev I.V."/>
            <person name="Mortensen U.H."/>
            <person name="Andersen M.R."/>
            <person name="Baker S.E."/>
        </authorList>
    </citation>
    <scope>NUCLEOTIDE SEQUENCE [LARGE SCALE GENOMIC DNA]</scope>
    <source>
        <strain evidence="1 2">CBS 121591</strain>
    </source>
</reference>
<dbReference type="Proteomes" id="UP000248340">
    <property type="component" value="Unassembled WGS sequence"/>
</dbReference>
<sequence length="145" mass="15524">MLNRTTSLLSSARRSVCSSIGGLRQPSRFLATTGSPLQEYFVVVFNKQNAPGADLSQRPQPIEFKNRDIVLTFAGDMLASPAPVSESDPAGTLGACFACQAPSEESVLKAVQAHENAVKGLWDVESVEISALETIHTGDFDRDGQ</sequence>